<sequence>MHEDTNESMVSKAQQRSCAESDPVIFRYDRSSAHQSLMVFRCDNTVGHHINISVGPFRHDGSAGRSQRTKGNSVHRGIKLNMKCVYENAKQIVATTHYVITAHSISSVITSSIRTSKQLPPRQISQEYTAPASYSNLLLYQLTRNSTEDVYKLESAKTSNNQLTSKLIQLTSYSRETQPNLKYTTAQILQPLRAPSTRRLKSSNRYQSKDLKETSSAINLSPNGDILPVTQIWLRYAIVARDHQTTSRKSPAQNQQITRTHRPACKHPDLAFIKRSCTRVRLLSNLMLAKRHRITHTLPTPNLIHAKRHRITYTQPAHLRVIQNDIVLLSSQGNSLKHTRDGSGHPDLIQYENNKPVYSNHESNRFSRCP</sequence>
<evidence type="ECO:0000313" key="3">
    <source>
        <dbReference type="Proteomes" id="UP000250235"/>
    </source>
</evidence>
<protein>
    <submittedName>
        <fullName evidence="2">Uncharacterized protein</fullName>
    </submittedName>
</protein>
<reference evidence="2 3" key="1">
    <citation type="journal article" date="2015" name="Proc. Natl. Acad. Sci. U.S.A.">
        <title>The resurrection genome of Boea hygrometrica: A blueprint for survival of dehydration.</title>
        <authorList>
            <person name="Xiao L."/>
            <person name="Yang G."/>
            <person name="Zhang L."/>
            <person name="Yang X."/>
            <person name="Zhao S."/>
            <person name="Ji Z."/>
            <person name="Zhou Q."/>
            <person name="Hu M."/>
            <person name="Wang Y."/>
            <person name="Chen M."/>
            <person name="Xu Y."/>
            <person name="Jin H."/>
            <person name="Xiao X."/>
            <person name="Hu G."/>
            <person name="Bao F."/>
            <person name="Hu Y."/>
            <person name="Wan P."/>
            <person name="Li L."/>
            <person name="Deng X."/>
            <person name="Kuang T."/>
            <person name="Xiang C."/>
            <person name="Zhu J.K."/>
            <person name="Oliver M.J."/>
            <person name="He Y."/>
        </authorList>
    </citation>
    <scope>NUCLEOTIDE SEQUENCE [LARGE SCALE GENOMIC DNA]</scope>
    <source>
        <strain evidence="3">cv. XS01</strain>
    </source>
</reference>
<keyword evidence="3" id="KW-1185">Reference proteome</keyword>
<evidence type="ECO:0000256" key="1">
    <source>
        <dbReference type="SAM" id="MobiDB-lite"/>
    </source>
</evidence>
<dbReference type="Proteomes" id="UP000250235">
    <property type="component" value="Unassembled WGS sequence"/>
</dbReference>
<name>A0A2Z7D640_9LAMI</name>
<feature type="compositionally biased region" description="Polar residues" evidence="1">
    <location>
        <begin position="351"/>
        <end position="361"/>
    </location>
</feature>
<dbReference type="AlphaFoldDB" id="A0A2Z7D640"/>
<dbReference type="EMBL" id="KQ991031">
    <property type="protein sequence ID" value="KZV52586.1"/>
    <property type="molecule type" value="Genomic_DNA"/>
</dbReference>
<gene>
    <name evidence="2" type="ORF">F511_26347</name>
</gene>
<evidence type="ECO:0000313" key="2">
    <source>
        <dbReference type="EMBL" id="KZV52586.1"/>
    </source>
</evidence>
<feature type="region of interest" description="Disordered" evidence="1">
    <location>
        <begin position="335"/>
        <end position="370"/>
    </location>
</feature>
<accession>A0A2Z7D640</accession>
<proteinExistence type="predicted"/>
<organism evidence="2 3">
    <name type="scientific">Dorcoceras hygrometricum</name>
    <dbReference type="NCBI Taxonomy" id="472368"/>
    <lineage>
        <taxon>Eukaryota</taxon>
        <taxon>Viridiplantae</taxon>
        <taxon>Streptophyta</taxon>
        <taxon>Embryophyta</taxon>
        <taxon>Tracheophyta</taxon>
        <taxon>Spermatophyta</taxon>
        <taxon>Magnoliopsida</taxon>
        <taxon>eudicotyledons</taxon>
        <taxon>Gunneridae</taxon>
        <taxon>Pentapetalae</taxon>
        <taxon>asterids</taxon>
        <taxon>lamiids</taxon>
        <taxon>Lamiales</taxon>
        <taxon>Gesneriaceae</taxon>
        <taxon>Didymocarpoideae</taxon>
        <taxon>Trichosporeae</taxon>
        <taxon>Loxocarpinae</taxon>
        <taxon>Dorcoceras</taxon>
    </lineage>
</organism>